<dbReference type="EMBL" id="PUHZ01000023">
    <property type="protein sequence ID" value="PQO43530.1"/>
    <property type="molecule type" value="Genomic_DNA"/>
</dbReference>
<evidence type="ECO:0000256" key="1">
    <source>
        <dbReference type="SAM" id="Phobius"/>
    </source>
</evidence>
<gene>
    <name evidence="3" type="ORF">C5Y93_23040</name>
</gene>
<dbReference type="Proteomes" id="UP000237819">
    <property type="component" value="Unassembled WGS sequence"/>
</dbReference>
<evidence type="ECO:0000259" key="2">
    <source>
        <dbReference type="Pfam" id="PF08334"/>
    </source>
</evidence>
<dbReference type="InterPro" id="IPR013545">
    <property type="entry name" value="T2SS_protein-GspG_C"/>
</dbReference>
<dbReference type="Pfam" id="PF08334">
    <property type="entry name" value="T2SSG"/>
    <property type="match status" value="1"/>
</dbReference>
<evidence type="ECO:0000313" key="4">
    <source>
        <dbReference type="Proteomes" id="UP000237819"/>
    </source>
</evidence>
<keyword evidence="1" id="KW-1133">Transmembrane helix</keyword>
<proteinExistence type="predicted"/>
<reference evidence="3 4" key="1">
    <citation type="submission" date="2018-02" db="EMBL/GenBank/DDBJ databases">
        <title>Comparative genomes isolates from brazilian mangrove.</title>
        <authorList>
            <person name="Araujo J.E."/>
            <person name="Taketani R.G."/>
            <person name="Silva M.C.P."/>
            <person name="Loureco M.V."/>
            <person name="Andreote F.D."/>
        </authorList>
    </citation>
    <scope>NUCLEOTIDE SEQUENCE [LARGE SCALE GENOMIC DNA]</scope>
    <source>
        <strain evidence="3 4">Nap-Phe MGV</strain>
    </source>
</reference>
<evidence type="ECO:0000313" key="3">
    <source>
        <dbReference type="EMBL" id="PQO43530.1"/>
    </source>
</evidence>
<name>A0A2S8GGU6_9BACT</name>
<organism evidence="3 4">
    <name type="scientific">Blastopirellula marina</name>
    <dbReference type="NCBI Taxonomy" id="124"/>
    <lineage>
        <taxon>Bacteria</taxon>
        <taxon>Pseudomonadati</taxon>
        <taxon>Planctomycetota</taxon>
        <taxon>Planctomycetia</taxon>
        <taxon>Pirellulales</taxon>
        <taxon>Pirellulaceae</taxon>
        <taxon>Blastopirellula</taxon>
    </lineage>
</organism>
<comment type="caution">
    <text evidence="3">The sequence shown here is derived from an EMBL/GenBank/DDBJ whole genome shotgun (WGS) entry which is preliminary data.</text>
</comment>
<feature type="transmembrane region" description="Helical" evidence="1">
    <location>
        <begin position="17"/>
        <end position="38"/>
    </location>
</feature>
<feature type="domain" description="Type II secretion system protein GspG C-terminal" evidence="2">
    <location>
        <begin position="55"/>
        <end position="142"/>
    </location>
</feature>
<dbReference type="RefSeq" id="WP_105337816.1">
    <property type="nucleotide sequence ID" value="NZ_PUHZ01000023.1"/>
</dbReference>
<keyword evidence="1" id="KW-0812">Transmembrane</keyword>
<dbReference type="AlphaFoldDB" id="A0A2S8GGU6"/>
<accession>A0A2S8GGU6</accession>
<sequence>MSDPSPATKPPHHRRRILWLLLAAVVGLVALTLIINVVQRELRGPKDQPNPIVLTARQLDQLQLLIQQYVDEHRRSPGQTLEEALQTLADSGVDFDSPDWRSVADGRDTWEHPFIYVPTEQGTLIVRSIGSNGRHEHGGGDDIQRIIKLSP</sequence>
<keyword evidence="1" id="KW-0472">Membrane</keyword>
<protein>
    <recommendedName>
        <fullName evidence="2">Type II secretion system protein GspG C-terminal domain-containing protein</fullName>
    </recommendedName>
</protein>
<dbReference type="Gene3D" id="3.30.700.10">
    <property type="entry name" value="Glycoprotein, Type 4 Pilin"/>
    <property type="match status" value="1"/>
</dbReference>